<proteinExistence type="predicted"/>
<dbReference type="InterPro" id="IPR012348">
    <property type="entry name" value="RNR-like"/>
</dbReference>
<gene>
    <name evidence="1" type="ORF">JR316_001704</name>
</gene>
<dbReference type="PANTHER" id="PTHR23409:SF18">
    <property type="entry name" value="RIBONUCLEOSIDE-DIPHOSPHATE REDUCTASE SUBUNIT M2"/>
    <property type="match status" value="1"/>
</dbReference>
<dbReference type="InterPro" id="IPR009078">
    <property type="entry name" value="Ferritin-like_SF"/>
</dbReference>
<dbReference type="PANTHER" id="PTHR23409">
    <property type="entry name" value="RIBONUCLEOSIDE-DIPHOSPHATE REDUCTASE SMALL CHAIN"/>
    <property type="match status" value="1"/>
</dbReference>
<comment type="caution">
    <text evidence="1">The sequence shown here is derived from an EMBL/GenBank/DDBJ whole genome shotgun (WGS) entry which is preliminary data.</text>
</comment>
<dbReference type="Gene3D" id="1.10.620.20">
    <property type="entry name" value="Ribonucleotide Reductase, subunit A"/>
    <property type="match status" value="1"/>
</dbReference>
<name>A0A8H7Y3M3_PSICU</name>
<evidence type="ECO:0000313" key="1">
    <source>
        <dbReference type="EMBL" id="KAG5172207.1"/>
    </source>
</evidence>
<dbReference type="EMBL" id="JAFIQS010000002">
    <property type="protein sequence ID" value="KAG5172207.1"/>
    <property type="molecule type" value="Genomic_DNA"/>
</dbReference>
<reference evidence="1" key="1">
    <citation type="submission" date="2021-02" db="EMBL/GenBank/DDBJ databases">
        <title>Psilocybe cubensis genome.</title>
        <authorList>
            <person name="Mckernan K.J."/>
            <person name="Crawford S."/>
            <person name="Trippe A."/>
            <person name="Kane L.T."/>
            <person name="Mclaughlin S."/>
        </authorList>
    </citation>
    <scope>NUCLEOTIDE SEQUENCE [LARGE SCALE GENOMIC DNA]</scope>
    <source>
        <strain evidence="1">MGC-MH-2018</strain>
    </source>
</reference>
<accession>A0A8H7Y3M3</accession>
<dbReference type="GO" id="GO:0016491">
    <property type="term" value="F:oxidoreductase activity"/>
    <property type="evidence" value="ECO:0007669"/>
    <property type="project" value="InterPro"/>
</dbReference>
<sequence length="373" mass="42141">MSSSFWTVDTIDLETLTESWDLELDHNQRHIFGLALMVLLPRRLGRSPIVDSIYQSLDLFEARCAMDVRTMNENIYHGVISELMSGLITDYAEMDRISSAIHGSTYYAQMQDWVMTWASKTSANANGSLVDRVLALAVSAGIFNSSAYTILSSSDALVEVPELSHAITMIQSSNHLFLDFVCHLFSGFSKKPCQSHVMQIVLRAVDIEKQMVLELFPLDIIGLTDTEMWWYIEFTADCLLCHLGFTPYFEIDNPFLFAPRRVGPPERVAGHNYELFRFKWSTTDDGDDTESDGQAIYFYVSQLYYVEQQVVSLSIQLITTSSIALPVVVTPATAPSLYNRLLSTSFHDQQHHPVGLYPRRPFLPHQPTAPDAS</sequence>
<organism evidence="1">
    <name type="scientific">Psilocybe cubensis</name>
    <name type="common">Psychedelic mushroom</name>
    <name type="synonym">Stropharia cubensis</name>
    <dbReference type="NCBI Taxonomy" id="181762"/>
    <lineage>
        <taxon>Eukaryota</taxon>
        <taxon>Fungi</taxon>
        <taxon>Dikarya</taxon>
        <taxon>Basidiomycota</taxon>
        <taxon>Agaricomycotina</taxon>
        <taxon>Agaricomycetes</taxon>
        <taxon>Agaricomycetidae</taxon>
        <taxon>Agaricales</taxon>
        <taxon>Agaricineae</taxon>
        <taxon>Strophariaceae</taxon>
        <taxon>Psilocybe</taxon>
    </lineage>
</organism>
<dbReference type="AlphaFoldDB" id="A0A8H7Y3M3"/>
<dbReference type="Pfam" id="PF00268">
    <property type="entry name" value="Ribonuc_red_sm"/>
    <property type="match status" value="1"/>
</dbReference>
<dbReference type="SUPFAM" id="SSF47240">
    <property type="entry name" value="Ferritin-like"/>
    <property type="match status" value="1"/>
</dbReference>
<dbReference type="InterPro" id="IPR000358">
    <property type="entry name" value="RNR_small_fam"/>
</dbReference>
<dbReference type="GO" id="GO:0009263">
    <property type="term" value="P:deoxyribonucleotide biosynthetic process"/>
    <property type="evidence" value="ECO:0007669"/>
    <property type="project" value="InterPro"/>
</dbReference>
<protein>
    <submittedName>
        <fullName evidence="1">Uncharacterized protein</fullName>
    </submittedName>
</protein>